<dbReference type="Pfam" id="PF00643">
    <property type="entry name" value="zf-B_box"/>
    <property type="match status" value="1"/>
</dbReference>
<feature type="region of interest" description="Disordered" evidence="8">
    <location>
        <begin position="817"/>
        <end position="839"/>
    </location>
</feature>
<keyword evidence="13" id="KW-1185">Reference proteome</keyword>
<dbReference type="Gene3D" id="2.60.210.10">
    <property type="entry name" value="Apoptosis, Tumor Necrosis Factor Receptor Associated Protein 2, Chain A"/>
    <property type="match status" value="1"/>
</dbReference>
<evidence type="ECO:0000313" key="12">
    <source>
        <dbReference type="EMBL" id="EGI60707.1"/>
    </source>
</evidence>
<evidence type="ECO:0000256" key="5">
    <source>
        <dbReference type="ARBA" id="ARBA00022833"/>
    </source>
</evidence>
<dbReference type="PROSITE" id="PS50144">
    <property type="entry name" value="MATH"/>
    <property type="match status" value="1"/>
</dbReference>
<keyword evidence="2" id="KW-0963">Cytoplasm</keyword>
<organism evidence="13">
    <name type="scientific">Acromyrmex echinatior</name>
    <name type="common">Panamanian leafcutter ant</name>
    <name type="synonym">Acromyrmex octospinosus echinatior</name>
    <dbReference type="NCBI Taxonomy" id="103372"/>
    <lineage>
        <taxon>Eukaryota</taxon>
        <taxon>Metazoa</taxon>
        <taxon>Ecdysozoa</taxon>
        <taxon>Arthropoda</taxon>
        <taxon>Hexapoda</taxon>
        <taxon>Insecta</taxon>
        <taxon>Pterygota</taxon>
        <taxon>Neoptera</taxon>
        <taxon>Endopterygota</taxon>
        <taxon>Hymenoptera</taxon>
        <taxon>Apocrita</taxon>
        <taxon>Aculeata</taxon>
        <taxon>Formicoidea</taxon>
        <taxon>Formicidae</taxon>
        <taxon>Myrmicinae</taxon>
        <taxon>Acromyrmex</taxon>
    </lineage>
</organism>
<dbReference type="PROSITE" id="PS50089">
    <property type="entry name" value="ZF_RING_2"/>
    <property type="match status" value="1"/>
</dbReference>
<dbReference type="Proteomes" id="UP000007755">
    <property type="component" value="Unassembled WGS sequence"/>
</dbReference>
<dbReference type="GO" id="GO:0070842">
    <property type="term" value="P:aggresome assembly"/>
    <property type="evidence" value="ECO:0007669"/>
    <property type="project" value="TreeGrafter"/>
</dbReference>
<feature type="domain" description="B box-type" evidence="10">
    <location>
        <begin position="104"/>
        <end position="146"/>
    </location>
</feature>
<evidence type="ECO:0000256" key="7">
    <source>
        <dbReference type="SAM" id="Coils"/>
    </source>
</evidence>
<dbReference type="InterPro" id="IPR037299">
    <property type="entry name" value="TRIM37_MATH"/>
</dbReference>
<dbReference type="CDD" id="cd16619">
    <property type="entry name" value="mRING-HC-C4C4_TRIM37_C-VIII"/>
    <property type="match status" value="1"/>
</dbReference>
<protein>
    <submittedName>
        <fullName evidence="12">E3 ubiquitin-protein ligase TRIM37</fullName>
    </submittedName>
</protein>
<dbReference type="CDD" id="cd03773">
    <property type="entry name" value="MATH_TRIM37"/>
    <property type="match status" value="1"/>
</dbReference>
<dbReference type="GO" id="GO:0061630">
    <property type="term" value="F:ubiquitin protein ligase activity"/>
    <property type="evidence" value="ECO:0007669"/>
    <property type="project" value="TreeGrafter"/>
</dbReference>
<dbReference type="InterPro" id="IPR002083">
    <property type="entry name" value="MATH/TRAF_dom"/>
</dbReference>
<evidence type="ECO:0000256" key="6">
    <source>
        <dbReference type="PROSITE-ProRule" id="PRU00024"/>
    </source>
</evidence>
<keyword evidence="7" id="KW-0175">Coiled coil</keyword>
<evidence type="ECO:0000256" key="4">
    <source>
        <dbReference type="ARBA" id="ARBA00022771"/>
    </source>
</evidence>
<dbReference type="GO" id="GO:0005164">
    <property type="term" value="F:tumor necrosis factor receptor binding"/>
    <property type="evidence" value="ECO:0007669"/>
    <property type="project" value="TreeGrafter"/>
</dbReference>
<feature type="region of interest" description="Disordered" evidence="8">
    <location>
        <begin position="650"/>
        <end position="676"/>
    </location>
</feature>
<dbReference type="EMBL" id="GL888453">
    <property type="protein sequence ID" value="EGI60707.1"/>
    <property type="molecule type" value="Genomic_DNA"/>
</dbReference>
<dbReference type="InterPro" id="IPR001841">
    <property type="entry name" value="Znf_RING"/>
</dbReference>
<dbReference type="GO" id="GO:0051865">
    <property type="term" value="P:protein autoubiquitination"/>
    <property type="evidence" value="ECO:0007669"/>
    <property type="project" value="TreeGrafter"/>
</dbReference>
<dbReference type="GO" id="GO:0006513">
    <property type="term" value="P:protein monoubiquitination"/>
    <property type="evidence" value="ECO:0007669"/>
    <property type="project" value="TreeGrafter"/>
</dbReference>
<evidence type="ECO:0000259" key="11">
    <source>
        <dbReference type="PROSITE" id="PS50144"/>
    </source>
</evidence>
<dbReference type="InterPro" id="IPR053003">
    <property type="entry name" value="TRIM_RBCC_E3_ubiq-ligases"/>
</dbReference>
<dbReference type="GO" id="GO:0008270">
    <property type="term" value="F:zinc ion binding"/>
    <property type="evidence" value="ECO:0007669"/>
    <property type="project" value="UniProtKB-KW"/>
</dbReference>
<dbReference type="Gene3D" id="3.30.40.10">
    <property type="entry name" value="Zinc/RING finger domain, C3HC4 (zinc finger)"/>
    <property type="match status" value="1"/>
</dbReference>
<dbReference type="SMART" id="SM00336">
    <property type="entry name" value="BBOX"/>
    <property type="match status" value="1"/>
</dbReference>
<dbReference type="SUPFAM" id="SSF49599">
    <property type="entry name" value="TRAF domain-like"/>
    <property type="match status" value="1"/>
</dbReference>
<comment type="subcellular location">
    <subcellularLocation>
        <location evidence="1">Cytoplasm</location>
    </subcellularLocation>
</comment>
<dbReference type="GO" id="GO:0031625">
    <property type="term" value="F:ubiquitin protein ligase binding"/>
    <property type="evidence" value="ECO:0007669"/>
    <property type="project" value="TreeGrafter"/>
</dbReference>
<evidence type="ECO:0000259" key="9">
    <source>
        <dbReference type="PROSITE" id="PS50089"/>
    </source>
</evidence>
<sequence length="1116" mass="124398">MASRDPSVSSKIADDHSVETLAEVFRCFICMEKLRDAHLCPHCSKLCCYTCIRRWLTEQRSQCPHCRASLHLHELVNCRWVEEVTQQLDTLQAVCISNFRHDDSSRDRCTTHQEKLSVYCWTCRKCICHQCALWGGTHSGHTFKPLEDVYDQHVSQIKAEVGQLNRRLMELISLVQEVERNVESVRAAKDERVREIRNAIELMIARLDSQLKAKLLTLMGQKNSLTLETEQLEALLQEVEYQLHTCTRSELIVKSAELSRKIHQVRKKPMTSFVTAPVPADFHSEIVPGYDSATFAMQNFTQLQLKADPVYSTPLHVNGLCWRLKVYPDGNGVVRGNYLSVFLELSAGLPETSKYEYRVEMIHQGSRDTSKNIVREFASDFEIGECWGYNRFFRLDLLATEGYLNTELDTLILRFQVRPPTFYQRCRDQQWYISQLLTVQNQYITQINELKERLAIEISRNAMAVTRATSGTNGTICAITVNTSPISMQQQQQQQDTGEINSNTIRTIDAYSTMNGTPVRSILSTLPNNNGNSTIPSDQLMPMCELSELSSMHTLSSTTTLSSKTSLKTTHRANLNAIEAENTSPPRRANDTSPEECQATGIHLVSSSSPYSSPNVLGHQPLNLLSNNSASDPLLSTSVLSSMTSNVHRVNSSSVAEGEGAQRCTNDASPGECQAANNDVHSPSFYLSPLNISSDSSISSSDELNEHDIFMDECEHNEPNITLLDLTNDENDVDDETMSGENDVEVAESLASWVQNKHRTKQQNNRDTVTDTCRLREIMLLHLFEMQDRNSTWNSLCLGQQADRSCDSRSSLASLRRHSSSPSHCNAPVQSTTPAVYSHKHPELDTATCNDLNLNIDNKHPNCAFHHSQPQALCGAKTKLNRLPNICQSELAATIASSSQIPITRSEPATRSNSIDCENDIPKLPVANKINQDIESPRLRLDLIVPNVLLDSNKMMSKHLLSRRQSSPSSSTSMNLINDSNKMFEFDQLFEAIQLSSNSQKDEIPNITSKIVKVQSSKSRKNVLSDAKNNTCTASGSSVTLSLAQESTSSSSISSSTNTAITVDTIPSPNSYSWSPALYQHGQKTVLDTVLAVQGSSNNTPSKTIDKSTEEATSLP</sequence>
<gene>
    <name evidence="12" type="ORF">G5I_11072</name>
</gene>
<evidence type="ECO:0000259" key="10">
    <source>
        <dbReference type="PROSITE" id="PS50119"/>
    </source>
</evidence>
<dbReference type="OrthoDB" id="192247at2759"/>
<dbReference type="InterPro" id="IPR003649">
    <property type="entry name" value="Bbox_C"/>
</dbReference>
<dbReference type="STRING" id="103372.F4WYL9"/>
<feature type="region of interest" description="Disordered" evidence="8">
    <location>
        <begin position="575"/>
        <end position="597"/>
    </location>
</feature>
<dbReference type="InterPro" id="IPR000315">
    <property type="entry name" value="Znf_B-box"/>
</dbReference>
<feature type="region of interest" description="Disordered" evidence="8">
    <location>
        <begin position="1095"/>
        <end position="1116"/>
    </location>
</feature>
<name>F4WYL9_ACREC</name>
<evidence type="ECO:0000313" key="13">
    <source>
        <dbReference type="Proteomes" id="UP000007755"/>
    </source>
</evidence>
<proteinExistence type="predicted"/>
<dbReference type="InterPro" id="IPR013083">
    <property type="entry name" value="Znf_RING/FYVE/PHD"/>
</dbReference>
<reference evidence="12" key="1">
    <citation type="submission" date="2011-02" db="EMBL/GenBank/DDBJ databases">
        <title>The genome of the leaf-cutting ant Acromyrmex echinatior suggests key adaptations to social evolution and fungus farming.</title>
        <authorList>
            <person name="Nygaard S."/>
            <person name="Zhang G."/>
        </authorList>
    </citation>
    <scope>NUCLEOTIDE SEQUENCE</scope>
</reference>
<dbReference type="InParanoid" id="F4WYL9"/>
<dbReference type="Gene3D" id="3.30.160.60">
    <property type="entry name" value="Classic Zinc Finger"/>
    <property type="match status" value="1"/>
</dbReference>
<feature type="domain" description="RING-type" evidence="9">
    <location>
        <begin position="27"/>
        <end position="67"/>
    </location>
</feature>
<evidence type="ECO:0000256" key="8">
    <source>
        <dbReference type="SAM" id="MobiDB-lite"/>
    </source>
</evidence>
<dbReference type="InterPro" id="IPR008974">
    <property type="entry name" value="TRAF-like"/>
</dbReference>
<keyword evidence="5" id="KW-0862">Zinc</keyword>
<dbReference type="PANTHER" id="PTHR36754:SF2">
    <property type="entry name" value="E3 UBIQUITIN-PROTEIN LIGASE TRIM37"/>
    <property type="match status" value="1"/>
</dbReference>
<evidence type="ECO:0000256" key="1">
    <source>
        <dbReference type="ARBA" id="ARBA00004496"/>
    </source>
</evidence>
<dbReference type="KEGG" id="aec:105150700"/>
<dbReference type="AlphaFoldDB" id="F4WYL9"/>
<keyword evidence="4 6" id="KW-0863">Zinc-finger</keyword>
<dbReference type="GO" id="GO:0005778">
    <property type="term" value="C:peroxisomal membrane"/>
    <property type="evidence" value="ECO:0007669"/>
    <property type="project" value="TreeGrafter"/>
</dbReference>
<dbReference type="SUPFAM" id="SSF57845">
    <property type="entry name" value="B-box zinc-binding domain"/>
    <property type="match status" value="1"/>
</dbReference>
<dbReference type="OMA" id="QNKQRTK"/>
<dbReference type="SUPFAM" id="SSF57850">
    <property type="entry name" value="RING/U-box"/>
    <property type="match status" value="1"/>
</dbReference>
<dbReference type="GO" id="GO:0016235">
    <property type="term" value="C:aggresome"/>
    <property type="evidence" value="ECO:0007669"/>
    <property type="project" value="TreeGrafter"/>
</dbReference>
<evidence type="ECO:0000256" key="2">
    <source>
        <dbReference type="ARBA" id="ARBA00022490"/>
    </source>
</evidence>
<dbReference type="CDD" id="cd19779">
    <property type="entry name" value="Bbox2_TRIM37_C-VIII"/>
    <property type="match status" value="1"/>
</dbReference>
<accession>F4WYL9</accession>
<dbReference type="SMART" id="SM00061">
    <property type="entry name" value="MATH"/>
    <property type="match status" value="1"/>
</dbReference>
<dbReference type="PANTHER" id="PTHR36754">
    <property type="entry name" value="E3 UBIQUITIN-PROTEIN LIGASE TRIM37"/>
    <property type="match status" value="1"/>
</dbReference>
<dbReference type="eggNOG" id="KOG2177">
    <property type="taxonomic scope" value="Eukaryota"/>
</dbReference>
<keyword evidence="3" id="KW-0479">Metal-binding</keyword>
<dbReference type="SMART" id="SM00502">
    <property type="entry name" value="BBC"/>
    <property type="match status" value="1"/>
</dbReference>
<evidence type="ECO:0000256" key="3">
    <source>
        <dbReference type="ARBA" id="ARBA00022723"/>
    </source>
</evidence>
<feature type="domain" description="MATH" evidence="11">
    <location>
        <begin position="290"/>
        <end position="417"/>
    </location>
</feature>
<feature type="coiled-coil region" evidence="7">
    <location>
        <begin position="161"/>
        <end position="195"/>
    </location>
</feature>
<dbReference type="Pfam" id="PF22486">
    <property type="entry name" value="MATH_2"/>
    <property type="match status" value="1"/>
</dbReference>
<dbReference type="PROSITE" id="PS50119">
    <property type="entry name" value="ZF_BBOX"/>
    <property type="match status" value="1"/>
</dbReference>